<comment type="caution">
    <text evidence="10">The sequence shown here is derived from an EMBL/GenBank/DDBJ whole genome shotgun (WGS) entry which is preliminary data.</text>
</comment>
<dbReference type="EMBL" id="JABCSC020000002">
    <property type="protein sequence ID" value="NSL55187.1"/>
    <property type="molecule type" value="Genomic_DNA"/>
</dbReference>
<evidence type="ECO:0000313" key="11">
    <source>
        <dbReference type="Proteomes" id="UP000778523"/>
    </source>
</evidence>
<dbReference type="Gene3D" id="1.20.1510.10">
    <property type="entry name" value="Cation efflux protein transmembrane domain"/>
    <property type="match status" value="1"/>
</dbReference>
<feature type="transmembrane region" description="Helical" evidence="7">
    <location>
        <begin position="118"/>
        <end position="136"/>
    </location>
</feature>
<reference evidence="10 11" key="1">
    <citation type="submission" date="2020-06" db="EMBL/GenBank/DDBJ databases">
        <title>Draft genome of Uliginosibacterium sp. IMCC34675.</title>
        <authorList>
            <person name="Song J."/>
        </authorList>
    </citation>
    <scope>NUCLEOTIDE SEQUENCE [LARGE SCALE GENOMIC DNA]</scope>
    <source>
        <strain evidence="10 11">IMCC34675</strain>
    </source>
</reference>
<dbReference type="InterPro" id="IPR027469">
    <property type="entry name" value="Cation_efflux_TMD_sf"/>
</dbReference>
<dbReference type="Gene3D" id="3.30.70.1350">
    <property type="entry name" value="Cation efflux protein, cytoplasmic domain"/>
    <property type="match status" value="1"/>
</dbReference>
<proteinExistence type="inferred from homology"/>
<feature type="transmembrane region" description="Helical" evidence="7">
    <location>
        <begin position="88"/>
        <end position="106"/>
    </location>
</feature>
<gene>
    <name evidence="10" type="ORF">HJ583_009145</name>
</gene>
<dbReference type="InterPro" id="IPR058533">
    <property type="entry name" value="Cation_efflux_TM"/>
</dbReference>
<protein>
    <submittedName>
        <fullName evidence="10">Cation transporter</fullName>
    </submittedName>
</protein>
<dbReference type="InterPro" id="IPR036837">
    <property type="entry name" value="Cation_efflux_CTD_sf"/>
</dbReference>
<keyword evidence="4 7" id="KW-0812">Transmembrane</keyword>
<organism evidence="10 11">
    <name type="scientific">Uliginosibacterium aquaticum</name>
    <dbReference type="NCBI Taxonomy" id="2731212"/>
    <lineage>
        <taxon>Bacteria</taxon>
        <taxon>Pseudomonadati</taxon>
        <taxon>Pseudomonadota</taxon>
        <taxon>Betaproteobacteria</taxon>
        <taxon>Rhodocyclales</taxon>
        <taxon>Zoogloeaceae</taxon>
        <taxon>Uliginosibacterium</taxon>
    </lineage>
</organism>
<evidence type="ECO:0000256" key="6">
    <source>
        <dbReference type="ARBA" id="ARBA00023136"/>
    </source>
</evidence>
<evidence type="ECO:0000256" key="7">
    <source>
        <dbReference type="SAM" id="Phobius"/>
    </source>
</evidence>
<dbReference type="InterPro" id="IPR050291">
    <property type="entry name" value="CDF_Transporter"/>
</dbReference>
<dbReference type="Pfam" id="PF16916">
    <property type="entry name" value="ZT_dimer"/>
    <property type="match status" value="1"/>
</dbReference>
<dbReference type="InterPro" id="IPR002524">
    <property type="entry name" value="Cation_efflux"/>
</dbReference>
<evidence type="ECO:0000256" key="1">
    <source>
        <dbReference type="ARBA" id="ARBA00004141"/>
    </source>
</evidence>
<sequence length="307" mass="33253">MSAPAADKPAPDAFRYIYLSVLAALATIVLKFLAWWLSGSVSLLSDAMESFVNLAGAVFALVMLKVAAEPPDAGHPWGHSKAEYFSSGFEGGLIFIAAAAILWAAIPRLFAPQPLESLGIGLWFSAASTAINFFTAHTLKRAGKRLHSIALEADSAHLMTDVWTSVGVVAGLIGVMLTGWLWLDAVIAVLVALHILSEGARLMQASVSGLMDHAMDEAEIEQIRQILRSYAARNVHYRHLLTRRAGTRRFAHVDILVPGDWSVETAHTLLDEIEARIASEVHGTQTTTHLEPVYCALHAATGDRRQD</sequence>
<accession>A0ABX2IFF7</accession>
<dbReference type="Pfam" id="PF01545">
    <property type="entry name" value="Cation_efflux"/>
    <property type="match status" value="1"/>
</dbReference>
<evidence type="ECO:0000256" key="4">
    <source>
        <dbReference type="ARBA" id="ARBA00022692"/>
    </source>
</evidence>
<dbReference type="PANTHER" id="PTHR43840">
    <property type="entry name" value="MITOCHONDRIAL METAL TRANSPORTER 1-RELATED"/>
    <property type="match status" value="1"/>
</dbReference>
<evidence type="ECO:0000256" key="3">
    <source>
        <dbReference type="ARBA" id="ARBA00022448"/>
    </source>
</evidence>
<feature type="domain" description="Cation efflux protein transmembrane" evidence="8">
    <location>
        <begin position="18"/>
        <end position="211"/>
    </location>
</feature>
<evidence type="ECO:0000259" key="9">
    <source>
        <dbReference type="Pfam" id="PF16916"/>
    </source>
</evidence>
<comment type="similarity">
    <text evidence="2">Belongs to the cation diffusion facilitator (CDF) transporter (TC 2.A.4) family.</text>
</comment>
<evidence type="ECO:0000256" key="5">
    <source>
        <dbReference type="ARBA" id="ARBA00022989"/>
    </source>
</evidence>
<feature type="transmembrane region" description="Helical" evidence="7">
    <location>
        <begin position="168"/>
        <end position="196"/>
    </location>
</feature>
<evidence type="ECO:0000256" key="2">
    <source>
        <dbReference type="ARBA" id="ARBA00008114"/>
    </source>
</evidence>
<dbReference type="SUPFAM" id="SSF161111">
    <property type="entry name" value="Cation efflux protein transmembrane domain-like"/>
    <property type="match status" value="1"/>
</dbReference>
<dbReference type="InterPro" id="IPR027470">
    <property type="entry name" value="Cation_efflux_CTD"/>
</dbReference>
<dbReference type="Proteomes" id="UP000778523">
    <property type="component" value="Unassembled WGS sequence"/>
</dbReference>
<feature type="transmembrane region" description="Helical" evidence="7">
    <location>
        <begin position="16"/>
        <end position="38"/>
    </location>
</feature>
<keyword evidence="6 7" id="KW-0472">Membrane</keyword>
<name>A0ABX2IFF7_9RHOO</name>
<comment type="subcellular location">
    <subcellularLocation>
        <location evidence="1">Membrane</location>
        <topology evidence="1">Multi-pass membrane protein</topology>
    </subcellularLocation>
</comment>
<feature type="transmembrane region" description="Helical" evidence="7">
    <location>
        <begin position="50"/>
        <end position="68"/>
    </location>
</feature>
<feature type="domain" description="Cation efflux protein cytoplasmic" evidence="9">
    <location>
        <begin position="216"/>
        <end position="292"/>
    </location>
</feature>
<dbReference type="SUPFAM" id="SSF160240">
    <property type="entry name" value="Cation efflux protein cytoplasmic domain-like"/>
    <property type="match status" value="1"/>
</dbReference>
<dbReference type="PANTHER" id="PTHR43840:SF15">
    <property type="entry name" value="MITOCHONDRIAL METAL TRANSPORTER 1-RELATED"/>
    <property type="match status" value="1"/>
</dbReference>
<evidence type="ECO:0000259" key="8">
    <source>
        <dbReference type="Pfam" id="PF01545"/>
    </source>
</evidence>
<dbReference type="RefSeq" id="WP_170021639.1">
    <property type="nucleotide sequence ID" value="NZ_JABCSC020000002.1"/>
</dbReference>
<keyword evidence="3" id="KW-0813">Transport</keyword>
<dbReference type="NCBIfam" id="TIGR01297">
    <property type="entry name" value="CDF"/>
    <property type="match status" value="1"/>
</dbReference>
<keyword evidence="11" id="KW-1185">Reference proteome</keyword>
<keyword evidence="5 7" id="KW-1133">Transmembrane helix</keyword>
<evidence type="ECO:0000313" key="10">
    <source>
        <dbReference type="EMBL" id="NSL55187.1"/>
    </source>
</evidence>